<comment type="caution">
    <text evidence="1">The sequence shown here is derived from an EMBL/GenBank/DDBJ whole genome shotgun (WGS) entry which is preliminary data.</text>
</comment>
<evidence type="ECO:0000313" key="2">
    <source>
        <dbReference type="Proteomes" id="UP000257712"/>
    </source>
</evidence>
<evidence type="ECO:0000313" key="1">
    <source>
        <dbReference type="EMBL" id="SXD95441.1"/>
    </source>
</evidence>
<name>A0A8B4TWN2_9ENTR</name>
<dbReference type="EMBL" id="UJZG01000006">
    <property type="protein sequence ID" value="SXD95441.1"/>
    <property type="molecule type" value="Genomic_DNA"/>
</dbReference>
<proteinExistence type="predicted"/>
<reference evidence="1 2" key="1">
    <citation type="submission" date="2018-08" db="EMBL/GenBank/DDBJ databases">
        <authorList>
            <consortium name="Pathogen Informatics"/>
        </authorList>
    </citation>
    <scope>NUCLEOTIDE SEQUENCE [LARGE SCALE GENOMIC DNA]</scope>
    <source>
        <strain evidence="1 2">EuSCAPE_IT371</strain>
    </source>
</reference>
<sequence>MKDENDPEQLDEMTKKLTEYLRKKVWFYRIMNAN</sequence>
<protein>
    <submittedName>
        <fullName evidence="1">Uncharacterized protein</fullName>
    </submittedName>
</protein>
<dbReference type="AlphaFoldDB" id="A0A8B4TWN2"/>
<accession>A0A8B4TWN2</accession>
<organism evidence="1 2">
    <name type="scientific">Klebsiella quasivariicola</name>
    <dbReference type="NCBI Taxonomy" id="2026240"/>
    <lineage>
        <taxon>Bacteria</taxon>
        <taxon>Pseudomonadati</taxon>
        <taxon>Pseudomonadota</taxon>
        <taxon>Gammaproteobacteria</taxon>
        <taxon>Enterobacterales</taxon>
        <taxon>Enterobacteriaceae</taxon>
        <taxon>Klebsiella/Raoultella group</taxon>
        <taxon>Klebsiella</taxon>
        <taxon>Klebsiella pneumoniae complex</taxon>
    </lineage>
</organism>
<dbReference type="Proteomes" id="UP000257712">
    <property type="component" value="Unassembled WGS sequence"/>
</dbReference>
<gene>
    <name evidence="1" type="ORF">SAMEA3538780_02615</name>
</gene>